<proteinExistence type="predicted"/>
<reference evidence="1" key="2">
    <citation type="submission" date="2025-09" db="UniProtKB">
        <authorList>
            <consortium name="EnsemblPlants"/>
        </authorList>
    </citation>
    <scope>IDENTIFICATION</scope>
</reference>
<dbReference type="Proteomes" id="UP001732700">
    <property type="component" value="Chromosome 7C"/>
</dbReference>
<sequence>MQQMLYNGDSGISLMGNVRDRAASIGINVLDGEVLMSTYQECSKTFQGNTMCGKVSDNGSKRCMVEGCTNGAHGGTTLCIFHNSKPHIRCCAVIGCTKEARRSSQGRRGCCVNHGGGKRCKYDGCEKGAKGKTDYCVPHGGERRCKFLGCGASKTCGKDLCSMHITSLLSGNNSDHEMLPAPTPACQAKTAELSKGRFSHLVIGGRSHKKQNTNDYVNTRSFSVIETREENDRGFICLNNVPKAQNKEKDISRCRKFYDSEEKKPLDMGYLCDRMQQTLHNGDSGISVMGKVCDGAASVGTDVLDDEVLMSTYQECSKTFQGNTMDGKVHDSGSKGCTVEGCTNGLHRGTALCIFHNSRPHKRCCAVTGCTKTACEGSQGRTDHCVKHGGGKRCKYDGCGKGAQGNTDSCIAHGGGRRCKFQGCRKSAQGRCDYCIRHGGGRRCKFPGCSASATCGTDFCYKHRISLSSGSNFGREMLPAPAHETKNAEPSKRRNSHSVIGGRSQKRQNANDHVNTVAETGGK</sequence>
<accession>A0ACD6A2V2</accession>
<protein>
    <submittedName>
        <fullName evidence="1">Uncharacterized protein</fullName>
    </submittedName>
</protein>
<dbReference type="EnsemblPlants" id="AVESA.00010b.r2.7CG0678530.1">
    <property type="protein sequence ID" value="AVESA.00010b.r2.7CG0678530.1.CDS"/>
    <property type="gene ID" value="AVESA.00010b.r2.7CG0678530"/>
</dbReference>
<keyword evidence="2" id="KW-1185">Reference proteome</keyword>
<name>A0ACD6A2V2_AVESA</name>
<reference evidence="1" key="1">
    <citation type="submission" date="2021-05" db="EMBL/GenBank/DDBJ databases">
        <authorList>
            <person name="Scholz U."/>
            <person name="Mascher M."/>
            <person name="Fiebig A."/>
        </authorList>
    </citation>
    <scope>NUCLEOTIDE SEQUENCE [LARGE SCALE GENOMIC DNA]</scope>
</reference>
<organism evidence="1 2">
    <name type="scientific">Avena sativa</name>
    <name type="common">Oat</name>
    <dbReference type="NCBI Taxonomy" id="4498"/>
    <lineage>
        <taxon>Eukaryota</taxon>
        <taxon>Viridiplantae</taxon>
        <taxon>Streptophyta</taxon>
        <taxon>Embryophyta</taxon>
        <taxon>Tracheophyta</taxon>
        <taxon>Spermatophyta</taxon>
        <taxon>Magnoliopsida</taxon>
        <taxon>Liliopsida</taxon>
        <taxon>Poales</taxon>
        <taxon>Poaceae</taxon>
        <taxon>BOP clade</taxon>
        <taxon>Pooideae</taxon>
        <taxon>Poodae</taxon>
        <taxon>Poeae</taxon>
        <taxon>Poeae Chloroplast Group 1 (Aveneae type)</taxon>
        <taxon>Aveninae</taxon>
        <taxon>Avena</taxon>
    </lineage>
</organism>
<evidence type="ECO:0000313" key="1">
    <source>
        <dbReference type="EnsemblPlants" id="AVESA.00010b.r2.7CG0678530.1.CDS"/>
    </source>
</evidence>
<evidence type="ECO:0000313" key="2">
    <source>
        <dbReference type="Proteomes" id="UP001732700"/>
    </source>
</evidence>